<proteinExistence type="predicted"/>
<sequence>MKRLYFGPAERGQLGLVHQRVGVREARDARLVALRGGGGVAEGVPQVPVPQPLQSQGFMQAPRRVFRGRQRELRGSAAEGGARQLGLVGVQVGDGGRGGAGGGEGGVVRREQDGILGMLLQRDEGSARFGSGDFDPAQLRLGPSEDHGAVRRRGAGEVHLGVGEAVGVGRRRRRRGAGGGPVLPDPACGLVQGVLNLHPLLLAPDIVHQHLVVAATAAGAAVAHGQAHLGLVHGAVGVPLGAAQVNVAQLAVGQRLGALVGPSPRGHPVPGGGVVREARPIQQRLGAVAAPRPGAVGAAPAVRGGALRRQRDDVGHVQAAGPLLQPVAARHV</sequence>
<comment type="caution">
    <text evidence="1">The sequence shown here is derived from an EMBL/GenBank/DDBJ whole genome shotgun (WGS) entry which is preliminary data.</text>
</comment>
<accession>A0A4Z2HQT8</accession>
<evidence type="ECO:0000313" key="2">
    <source>
        <dbReference type="Proteomes" id="UP000314294"/>
    </source>
</evidence>
<dbReference type="AlphaFoldDB" id="A0A4Z2HQT8"/>
<dbReference type="Proteomes" id="UP000314294">
    <property type="component" value="Unassembled WGS sequence"/>
</dbReference>
<dbReference type="EMBL" id="SRLO01000205">
    <property type="protein sequence ID" value="TNN67344.1"/>
    <property type="molecule type" value="Genomic_DNA"/>
</dbReference>
<reference evidence="1 2" key="1">
    <citation type="submission" date="2019-03" db="EMBL/GenBank/DDBJ databases">
        <title>First draft genome of Liparis tanakae, snailfish: a comprehensive survey of snailfish specific genes.</title>
        <authorList>
            <person name="Kim W."/>
            <person name="Song I."/>
            <person name="Jeong J.-H."/>
            <person name="Kim D."/>
            <person name="Kim S."/>
            <person name="Ryu S."/>
            <person name="Song J.Y."/>
            <person name="Lee S.K."/>
        </authorList>
    </citation>
    <scope>NUCLEOTIDE SEQUENCE [LARGE SCALE GENOMIC DNA]</scope>
    <source>
        <tissue evidence="1">Muscle</tissue>
    </source>
</reference>
<gene>
    <name evidence="1" type="ORF">EYF80_022451</name>
</gene>
<evidence type="ECO:0000313" key="1">
    <source>
        <dbReference type="EMBL" id="TNN67344.1"/>
    </source>
</evidence>
<keyword evidence="2" id="KW-1185">Reference proteome</keyword>
<name>A0A4Z2HQT8_9TELE</name>
<protein>
    <submittedName>
        <fullName evidence="1">Uncharacterized protein</fullName>
    </submittedName>
</protein>
<organism evidence="1 2">
    <name type="scientific">Liparis tanakae</name>
    <name type="common">Tanaka's snailfish</name>
    <dbReference type="NCBI Taxonomy" id="230148"/>
    <lineage>
        <taxon>Eukaryota</taxon>
        <taxon>Metazoa</taxon>
        <taxon>Chordata</taxon>
        <taxon>Craniata</taxon>
        <taxon>Vertebrata</taxon>
        <taxon>Euteleostomi</taxon>
        <taxon>Actinopterygii</taxon>
        <taxon>Neopterygii</taxon>
        <taxon>Teleostei</taxon>
        <taxon>Neoteleostei</taxon>
        <taxon>Acanthomorphata</taxon>
        <taxon>Eupercaria</taxon>
        <taxon>Perciformes</taxon>
        <taxon>Cottioidei</taxon>
        <taxon>Cottales</taxon>
        <taxon>Liparidae</taxon>
        <taxon>Liparis</taxon>
    </lineage>
</organism>